<dbReference type="SUPFAM" id="SSF56300">
    <property type="entry name" value="Metallo-dependent phosphatases"/>
    <property type="match status" value="1"/>
</dbReference>
<proteinExistence type="predicted"/>
<dbReference type="EMBL" id="KI913117">
    <property type="protein sequence ID" value="ETV85633.1"/>
    <property type="molecule type" value="Genomic_DNA"/>
</dbReference>
<keyword evidence="1" id="KW-0732">Signal</keyword>
<dbReference type="GeneID" id="20804247"/>
<dbReference type="VEuPathDB" id="FungiDB:H257_02251"/>
<organism evidence="5">
    <name type="scientific">Aphanomyces astaci</name>
    <name type="common">Crayfish plague agent</name>
    <dbReference type="NCBI Taxonomy" id="112090"/>
    <lineage>
        <taxon>Eukaryota</taxon>
        <taxon>Sar</taxon>
        <taxon>Stramenopiles</taxon>
        <taxon>Oomycota</taxon>
        <taxon>Saprolegniomycetes</taxon>
        <taxon>Saprolegniales</taxon>
        <taxon>Verrucalvaceae</taxon>
        <taxon>Aphanomyces</taxon>
    </lineage>
</organism>
<dbReference type="OrthoDB" id="411211at2759"/>
<dbReference type="InterPro" id="IPR051558">
    <property type="entry name" value="Metallophosphoesterase_PAP"/>
</dbReference>
<gene>
    <name evidence="5" type="ORF">H257_02251</name>
</gene>
<keyword evidence="2" id="KW-0378">Hydrolase</keyword>
<evidence type="ECO:0000256" key="1">
    <source>
        <dbReference type="ARBA" id="ARBA00022729"/>
    </source>
</evidence>
<feature type="compositionally biased region" description="Polar residues" evidence="3">
    <location>
        <begin position="81"/>
        <end position="97"/>
    </location>
</feature>
<dbReference type="GO" id="GO:0016787">
    <property type="term" value="F:hydrolase activity"/>
    <property type="evidence" value="ECO:0007669"/>
    <property type="project" value="UniProtKB-KW"/>
</dbReference>
<name>W4H3B3_APHAT</name>
<reference evidence="5" key="1">
    <citation type="submission" date="2013-12" db="EMBL/GenBank/DDBJ databases">
        <title>The Genome Sequence of Aphanomyces astaci APO3.</title>
        <authorList>
            <consortium name="The Broad Institute Genomics Platform"/>
            <person name="Russ C."/>
            <person name="Tyler B."/>
            <person name="van West P."/>
            <person name="Dieguez-Uribeondo J."/>
            <person name="Young S.K."/>
            <person name="Zeng Q."/>
            <person name="Gargeya S."/>
            <person name="Fitzgerald M."/>
            <person name="Abouelleil A."/>
            <person name="Alvarado L."/>
            <person name="Chapman S.B."/>
            <person name="Gainer-Dewar J."/>
            <person name="Goldberg J."/>
            <person name="Griggs A."/>
            <person name="Gujja S."/>
            <person name="Hansen M."/>
            <person name="Howarth C."/>
            <person name="Imamovic A."/>
            <person name="Ireland A."/>
            <person name="Larimer J."/>
            <person name="McCowan C."/>
            <person name="Murphy C."/>
            <person name="Pearson M."/>
            <person name="Poon T.W."/>
            <person name="Priest M."/>
            <person name="Roberts A."/>
            <person name="Saif S."/>
            <person name="Shea T."/>
            <person name="Sykes S."/>
            <person name="Wortman J."/>
            <person name="Nusbaum C."/>
            <person name="Birren B."/>
        </authorList>
    </citation>
    <scope>NUCLEOTIDE SEQUENCE [LARGE SCALE GENOMIC DNA]</scope>
    <source>
        <strain evidence="5">APO3</strain>
    </source>
</reference>
<feature type="region of interest" description="Disordered" evidence="3">
    <location>
        <begin position="113"/>
        <end position="136"/>
    </location>
</feature>
<feature type="region of interest" description="Disordered" evidence="3">
    <location>
        <begin position="44"/>
        <end position="99"/>
    </location>
</feature>
<accession>W4H3B3</accession>
<feature type="domain" description="Calcineurin-like phosphoesterase" evidence="4">
    <location>
        <begin position="107"/>
        <end position="412"/>
    </location>
</feature>
<dbReference type="AlphaFoldDB" id="W4H3B3"/>
<dbReference type="RefSeq" id="XP_009824105.1">
    <property type="nucleotide sequence ID" value="XM_009825803.1"/>
</dbReference>
<evidence type="ECO:0000313" key="5">
    <source>
        <dbReference type="EMBL" id="ETV85633.1"/>
    </source>
</evidence>
<evidence type="ECO:0000256" key="3">
    <source>
        <dbReference type="SAM" id="MobiDB-lite"/>
    </source>
</evidence>
<dbReference type="InterPro" id="IPR029052">
    <property type="entry name" value="Metallo-depent_PP-like"/>
</dbReference>
<dbReference type="PANTHER" id="PTHR10161:SF14">
    <property type="entry name" value="TARTRATE-RESISTANT ACID PHOSPHATASE TYPE 5"/>
    <property type="match status" value="1"/>
</dbReference>
<evidence type="ECO:0000259" key="4">
    <source>
        <dbReference type="Pfam" id="PF00149"/>
    </source>
</evidence>
<feature type="compositionally biased region" description="Low complexity" evidence="3">
    <location>
        <begin position="44"/>
        <end position="55"/>
    </location>
</feature>
<dbReference type="STRING" id="112090.W4H3B3"/>
<dbReference type="InterPro" id="IPR004843">
    <property type="entry name" value="Calcineurin-like_PHP"/>
</dbReference>
<evidence type="ECO:0000256" key="2">
    <source>
        <dbReference type="ARBA" id="ARBA00022801"/>
    </source>
</evidence>
<dbReference type="Pfam" id="PF00149">
    <property type="entry name" value="Metallophos"/>
    <property type="match status" value="1"/>
</dbReference>
<sequence length="532" mass="57141">MLPAPEEISSRPRRRAGRIVLGVAALALIGGGAAAAVVLTQSKGTTTPTSEGSSSQNKPPSSLIGGAAATTLLPSGGGNLRPSTTPVIKGPTKSNPETDPVLVTMLAIGDWGSTNGKGDDGTNPGSCCSRDKVSEEVKTNEPRYKVDFRSQQHVAKLLAQSALELKPKAILGHGDNIYWNGVGKDDVKARMDETFDKVYSDVALLNVPWYNVAGNHDVGGSVYLCGDRDGAFRECKSVAEMLDALDSKFNLQRDYKSSHNNRWIMEGHYYVKTVKQQGVTIDIFNLDTNEASAHGATQVCCQCFSYRGNDKSVKCNEIDKGSPFCAGGNMDMYNACMNRIQSWATESYDGVMRDLALSKADFKIINTHYSPHYHMSRPLAEKWFNVTKPPPPTAAAAVKGGVHAWFNGHTHGFNHDVTTWNTHFFQNGAGGGIVSQSGAQADPNAAKVHPEIDTVWVAAGQPYGFMEVSASKEWLKVQFVSFDKAWVFGGHKVADTVAGGLARGHCWYIHKSLDGPGVPCASSNDGVVGMPT</sequence>
<dbReference type="PANTHER" id="PTHR10161">
    <property type="entry name" value="TARTRATE-RESISTANT ACID PHOSPHATASE TYPE 5"/>
    <property type="match status" value="1"/>
</dbReference>
<protein>
    <recommendedName>
        <fullName evidence="4">Calcineurin-like phosphoesterase domain-containing protein</fullName>
    </recommendedName>
</protein>
<dbReference type="Gene3D" id="3.60.21.10">
    <property type="match status" value="1"/>
</dbReference>